<dbReference type="SUPFAM" id="SSF55383">
    <property type="entry name" value="Copper amine oxidase, domain N"/>
    <property type="match status" value="1"/>
</dbReference>
<gene>
    <name evidence="5" type="ORF">EI981_10715</name>
</gene>
<dbReference type="Gene3D" id="3.30.457.10">
    <property type="entry name" value="Copper amine oxidase-like, N-terminal domain"/>
    <property type="match status" value="1"/>
</dbReference>
<feature type="chain" id="PRO_5019383184" evidence="3">
    <location>
        <begin position="24"/>
        <end position="492"/>
    </location>
</feature>
<feature type="signal peptide" evidence="3">
    <location>
        <begin position="1"/>
        <end position="23"/>
    </location>
</feature>
<keyword evidence="3" id="KW-0732">Signal</keyword>
<dbReference type="GO" id="GO:0030288">
    <property type="term" value="C:outer membrane-bounded periplasmic space"/>
    <property type="evidence" value="ECO:0007669"/>
    <property type="project" value="TreeGrafter"/>
</dbReference>
<feature type="compositionally biased region" description="Gly residues" evidence="2">
    <location>
        <begin position="146"/>
        <end position="156"/>
    </location>
</feature>
<dbReference type="GO" id="GO:0009253">
    <property type="term" value="P:peptidoglycan catabolic process"/>
    <property type="evidence" value="ECO:0007669"/>
    <property type="project" value="InterPro"/>
</dbReference>
<feature type="domain" description="MurNAc-LAA" evidence="4">
    <location>
        <begin position="378"/>
        <end position="487"/>
    </location>
</feature>
<dbReference type="Pfam" id="PF11741">
    <property type="entry name" value="AMIN"/>
    <property type="match status" value="1"/>
</dbReference>
<dbReference type="Gene3D" id="2.60.40.3500">
    <property type="match status" value="1"/>
</dbReference>
<proteinExistence type="predicted"/>
<dbReference type="EMBL" id="CP034346">
    <property type="protein sequence ID" value="AZS18236.1"/>
    <property type="molecule type" value="Genomic_DNA"/>
</dbReference>
<evidence type="ECO:0000256" key="3">
    <source>
        <dbReference type="SAM" id="SignalP"/>
    </source>
</evidence>
<dbReference type="OrthoDB" id="9806267at2"/>
<evidence type="ECO:0000313" key="5">
    <source>
        <dbReference type="EMBL" id="AZS18236.1"/>
    </source>
</evidence>
<dbReference type="Proteomes" id="UP000270678">
    <property type="component" value="Chromosome"/>
</dbReference>
<dbReference type="InterPro" id="IPR012854">
    <property type="entry name" value="Cu_amine_oxidase-like_N"/>
</dbReference>
<dbReference type="InterPro" id="IPR036582">
    <property type="entry name" value="Mao_N_sf"/>
</dbReference>
<reference evidence="6" key="1">
    <citation type="submission" date="2018-12" db="EMBL/GenBank/DDBJ databases">
        <title>Complete genome sequence of Paenibacillus sp. MBLB1234.</title>
        <authorList>
            <person name="Nam Y.-D."/>
            <person name="Kang J."/>
            <person name="Chung W.-H."/>
            <person name="Park Y.S."/>
        </authorList>
    </citation>
    <scope>NUCLEOTIDE SEQUENCE [LARGE SCALE GENOMIC DNA]</scope>
    <source>
        <strain evidence="6">MBLB1234</strain>
    </source>
</reference>
<evidence type="ECO:0000259" key="4">
    <source>
        <dbReference type="SMART" id="SM00646"/>
    </source>
</evidence>
<name>A0A3S9V6P5_9BACL</name>
<evidence type="ECO:0000256" key="1">
    <source>
        <dbReference type="ARBA" id="ARBA00022801"/>
    </source>
</evidence>
<dbReference type="KEGG" id="plut:EI981_10715"/>
<dbReference type="SUPFAM" id="SSF53187">
    <property type="entry name" value="Zn-dependent exopeptidases"/>
    <property type="match status" value="1"/>
</dbReference>
<dbReference type="CDD" id="cd02696">
    <property type="entry name" value="MurNAc-LAA"/>
    <property type="match status" value="1"/>
</dbReference>
<dbReference type="Gene3D" id="3.40.630.40">
    <property type="entry name" value="Zn-dependent exopeptidases"/>
    <property type="match status" value="1"/>
</dbReference>
<dbReference type="InterPro" id="IPR021731">
    <property type="entry name" value="AMIN_dom"/>
</dbReference>
<sequence>MKKLRFIVLFMLCLFAIPGISQAASPVSTHIYLDGHELTQPEKAQAGIVNGNVMVPLRVVLEGLGYDVAWEKKTGSVTVSQADTTLKFVIGEKVAQSGDQEITLRAAPFLQNNTTLIPLRFVGEEMGLQVSWDNKTKSAHLFSPDGGSGSGVGGGKSASNPNEEGGTPENVPQQGNSNGGGSSVPSATQAMLNGISFSDNRLQLSASSDIEPSVFKMDGPNRIVIDLPQTSFSEQFASALPLDDTMRGEFAVTDHPSVSQIRYALFTRNPDTVRIVLDLKAPSPYSVTRDGLGLITIDLTESTAVTPPPSGGNGKRIVVIDPGHGGTQPGAISKSKKQEKDFTLAVGLKVQALLEQEPDIDFVLTRTTDVTLSLQNRAKLANDLNADIFISIHGNSIDPPANPSGSETYYTREESIPLANVMHKHLVAATGLADRKVRYSSLHVTRETKMPAVLLEVGYLSHDKDDALMYTEDFQQSVAEGIVAGIKEYLGL</sequence>
<accession>A0A3S9V6P5</accession>
<protein>
    <submittedName>
        <fullName evidence="5">AMIN domain-containing protein</fullName>
    </submittedName>
</protein>
<dbReference type="GO" id="GO:0008745">
    <property type="term" value="F:N-acetylmuramoyl-L-alanine amidase activity"/>
    <property type="evidence" value="ECO:0007669"/>
    <property type="project" value="InterPro"/>
</dbReference>
<keyword evidence="6" id="KW-1185">Reference proteome</keyword>
<dbReference type="InterPro" id="IPR050695">
    <property type="entry name" value="N-acetylmuramoyl_amidase_3"/>
</dbReference>
<dbReference type="InterPro" id="IPR002508">
    <property type="entry name" value="MurNAc-LAA_cat"/>
</dbReference>
<dbReference type="Pfam" id="PF07833">
    <property type="entry name" value="Cu_amine_oxidN1"/>
    <property type="match status" value="1"/>
</dbReference>
<organism evidence="5 6">
    <name type="scientific">Paenibacillus lutimineralis</name>
    <dbReference type="NCBI Taxonomy" id="2707005"/>
    <lineage>
        <taxon>Bacteria</taxon>
        <taxon>Bacillati</taxon>
        <taxon>Bacillota</taxon>
        <taxon>Bacilli</taxon>
        <taxon>Bacillales</taxon>
        <taxon>Paenibacillaceae</taxon>
        <taxon>Paenibacillus</taxon>
    </lineage>
</organism>
<keyword evidence="1" id="KW-0378">Hydrolase</keyword>
<dbReference type="Pfam" id="PF01520">
    <property type="entry name" value="Amidase_3"/>
    <property type="match status" value="1"/>
</dbReference>
<dbReference type="SMART" id="SM00646">
    <property type="entry name" value="Ami_3"/>
    <property type="match status" value="1"/>
</dbReference>
<dbReference type="AlphaFoldDB" id="A0A3S9V6P5"/>
<evidence type="ECO:0000313" key="6">
    <source>
        <dbReference type="Proteomes" id="UP000270678"/>
    </source>
</evidence>
<feature type="region of interest" description="Disordered" evidence="2">
    <location>
        <begin position="139"/>
        <end position="187"/>
    </location>
</feature>
<dbReference type="PANTHER" id="PTHR30404:SF0">
    <property type="entry name" value="N-ACETYLMURAMOYL-L-ALANINE AMIDASE AMIC"/>
    <property type="match status" value="1"/>
</dbReference>
<evidence type="ECO:0000256" key="2">
    <source>
        <dbReference type="SAM" id="MobiDB-lite"/>
    </source>
</evidence>
<dbReference type="PANTHER" id="PTHR30404">
    <property type="entry name" value="N-ACETYLMURAMOYL-L-ALANINE AMIDASE"/>
    <property type="match status" value="1"/>
</dbReference>